<dbReference type="Pfam" id="PF03770">
    <property type="entry name" value="IPK"/>
    <property type="match status" value="1"/>
</dbReference>
<dbReference type="EC" id="2.7.-.-" evidence="6"/>
<keyword evidence="4 6" id="KW-0418">Kinase</keyword>
<dbReference type="STRING" id="45351.A7RP53"/>
<keyword evidence="2 6" id="KW-0808">Transferase</keyword>
<protein>
    <recommendedName>
        <fullName evidence="6">Kinase</fullName>
        <ecNumber evidence="6">2.7.-.-</ecNumber>
    </recommendedName>
</protein>
<gene>
    <name evidence="7" type="ORF">NEMVEDRAFT_v1g88290</name>
</gene>
<dbReference type="GO" id="GO:0032958">
    <property type="term" value="P:inositol phosphate biosynthetic process"/>
    <property type="evidence" value="ECO:0000318"/>
    <property type="project" value="GO_Central"/>
</dbReference>
<feature type="non-terminal residue" evidence="7">
    <location>
        <position position="291"/>
    </location>
</feature>
<evidence type="ECO:0000256" key="2">
    <source>
        <dbReference type="ARBA" id="ARBA00022679"/>
    </source>
</evidence>
<dbReference type="Gene3D" id="3.30.470.160">
    <property type="entry name" value="Inositol polyphosphate kinase"/>
    <property type="match status" value="1"/>
</dbReference>
<evidence type="ECO:0000256" key="4">
    <source>
        <dbReference type="ARBA" id="ARBA00022777"/>
    </source>
</evidence>
<dbReference type="Proteomes" id="UP000001593">
    <property type="component" value="Unassembled WGS sequence"/>
</dbReference>
<dbReference type="OMA" id="MQWREYV"/>
<name>A7RP53_NEMVE</name>
<dbReference type="InterPro" id="IPR038286">
    <property type="entry name" value="IPK_sf"/>
</dbReference>
<evidence type="ECO:0000256" key="5">
    <source>
        <dbReference type="ARBA" id="ARBA00022840"/>
    </source>
</evidence>
<dbReference type="AlphaFoldDB" id="A7RP53"/>
<dbReference type="GO" id="GO:0005524">
    <property type="term" value="F:ATP binding"/>
    <property type="evidence" value="ECO:0007669"/>
    <property type="project" value="UniProtKB-KW"/>
</dbReference>
<accession>A7RP53</accession>
<evidence type="ECO:0000313" key="8">
    <source>
        <dbReference type="Proteomes" id="UP000001593"/>
    </source>
</evidence>
<dbReference type="PANTHER" id="PTHR12400:SF26">
    <property type="entry name" value="KINASE"/>
    <property type="match status" value="1"/>
</dbReference>
<organism evidence="7 8">
    <name type="scientific">Nematostella vectensis</name>
    <name type="common">Starlet sea anemone</name>
    <dbReference type="NCBI Taxonomy" id="45351"/>
    <lineage>
        <taxon>Eukaryota</taxon>
        <taxon>Metazoa</taxon>
        <taxon>Cnidaria</taxon>
        <taxon>Anthozoa</taxon>
        <taxon>Hexacorallia</taxon>
        <taxon>Actiniaria</taxon>
        <taxon>Edwardsiidae</taxon>
        <taxon>Nematostella</taxon>
    </lineage>
</organism>
<dbReference type="EMBL" id="DS469524">
    <property type="protein sequence ID" value="EDO46853.1"/>
    <property type="molecule type" value="Genomic_DNA"/>
</dbReference>
<dbReference type="GO" id="GO:0000828">
    <property type="term" value="F:inositol hexakisphosphate kinase activity"/>
    <property type="evidence" value="ECO:0000318"/>
    <property type="project" value="GO_Central"/>
</dbReference>
<dbReference type="InterPro" id="IPR005522">
    <property type="entry name" value="IPK"/>
</dbReference>
<keyword evidence="3" id="KW-0547">Nucleotide-binding</keyword>
<reference evidence="7 8" key="1">
    <citation type="journal article" date="2007" name="Science">
        <title>Sea anemone genome reveals ancestral eumetazoan gene repertoire and genomic organization.</title>
        <authorList>
            <person name="Putnam N.H."/>
            <person name="Srivastava M."/>
            <person name="Hellsten U."/>
            <person name="Dirks B."/>
            <person name="Chapman J."/>
            <person name="Salamov A."/>
            <person name="Terry A."/>
            <person name="Shapiro H."/>
            <person name="Lindquist E."/>
            <person name="Kapitonov V.V."/>
            <person name="Jurka J."/>
            <person name="Genikhovich G."/>
            <person name="Grigoriev I.V."/>
            <person name="Lucas S.M."/>
            <person name="Steele R.E."/>
            <person name="Finnerty J.R."/>
            <person name="Technau U."/>
            <person name="Martindale M.Q."/>
            <person name="Rokhsar D.S."/>
        </authorList>
    </citation>
    <scope>NUCLEOTIDE SEQUENCE [LARGE SCALE GENOMIC DNA]</scope>
    <source>
        <strain evidence="8">CH2 X CH6</strain>
    </source>
</reference>
<dbReference type="PANTHER" id="PTHR12400">
    <property type="entry name" value="INOSITOL POLYPHOSPHATE KINASE"/>
    <property type="match status" value="1"/>
</dbReference>
<evidence type="ECO:0000256" key="6">
    <source>
        <dbReference type="RuleBase" id="RU363090"/>
    </source>
</evidence>
<dbReference type="SUPFAM" id="SSF56104">
    <property type="entry name" value="SAICAR synthase-like"/>
    <property type="match status" value="1"/>
</dbReference>
<dbReference type="PhylomeDB" id="A7RP53"/>
<evidence type="ECO:0000256" key="1">
    <source>
        <dbReference type="ARBA" id="ARBA00007374"/>
    </source>
</evidence>
<proteinExistence type="inferred from homology"/>
<dbReference type="GO" id="GO:0046854">
    <property type="term" value="P:phosphatidylinositol phosphate biosynthetic process"/>
    <property type="evidence" value="ECO:0000318"/>
    <property type="project" value="GO_Central"/>
</dbReference>
<dbReference type="InParanoid" id="A7RP53"/>
<dbReference type="FunFam" id="3.30.470.160:FF:000001">
    <property type="entry name" value="Kinase"/>
    <property type="match status" value="1"/>
</dbReference>
<evidence type="ECO:0000313" key="7">
    <source>
        <dbReference type="EMBL" id="EDO46853.1"/>
    </source>
</evidence>
<dbReference type="GO" id="GO:0005634">
    <property type="term" value="C:nucleus"/>
    <property type="evidence" value="ECO:0000318"/>
    <property type="project" value="GO_Central"/>
</dbReference>
<comment type="similarity">
    <text evidence="1 6">Belongs to the inositol phosphokinase (IPK) family.</text>
</comment>
<keyword evidence="5" id="KW-0067">ATP-binding</keyword>
<dbReference type="HOGENOM" id="CLU_017767_3_1_1"/>
<dbReference type="GO" id="GO:0005737">
    <property type="term" value="C:cytoplasm"/>
    <property type="evidence" value="ECO:0000318"/>
    <property type="project" value="GO_Central"/>
</dbReference>
<sequence>WKKIRNMIHWSPFVQSFKKKYPWVQLAGHQGCFKPGENGAILKKSCDRERESLIKLMRDILRPYVPEYKREVEKNGEKYIEMQDLLQDFDTPCCVMDCKMGIRTYLEDEIAKAKSKPRKDLYQKMVDVDPNEPTEEERNEGAITKPRYMQWRERLSSSASLGFRIEGIKKGNEKPNKDFKKTKTTDDVYSVFTDYIENDDQLRSKYLRRLKAIRATLEASAFFSSHEVIGSSLLFVHDSSGHASVWMIDFGKTVPVADGRVLDHRTPWQEGNHEDGYLWGLDKMIDIWSQR</sequence>
<dbReference type="FunCoup" id="A7RP53">
    <property type="interactions" value="53"/>
</dbReference>
<dbReference type="KEGG" id="nve:5518987"/>
<keyword evidence="8" id="KW-1185">Reference proteome</keyword>
<dbReference type="eggNOG" id="KOG1621">
    <property type="taxonomic scope" value="Eukaryota"/>
</dbReference>
<dbReference type="OrthoDB" id="338650at2759"/>
<evidence type="ECO:0000256" key="3">
    <source>
        <dbReference type="ARBA" id="ARBA00022741"/>
    </source>
</evidence>